<keyword evidence="8" id="KW-0411">Iron-sulfur</keyword>
<proteinExistence type="inferred from homology"/>
<dbReference type="InterPro" id="IPR015421">
    <property type="entry name" value="PyrdxlP-dep_Trfase_major"/>
</dbReference>
<keyword evidence="7" id="KW-0408">Iron</keyword>
<dbReference type="PROSITE" id="PS00595">
    <property type="entry name" value="AA_TRANSFER_CLASS_5"/>
    <property type="match status" value="1"/>
</dbReference>
<organism evidence="12">
    <name type="scientific">Roseihalotalea indica</name>
    <dbReference type="NCBI Taxonomy" id="2867963"/>
    <lineage>
        <taxon>Bacteria</taxon>
        <taxon>Pseudomonadati</taxon>
        <taxon>Bacteroidota</taxon>
        <taxon>Cytophagia</taxon>
        <taxon>Cytophagales</taxon>
        <taxon>Catalimonadaceae</taxon>
        <taxon>Roseihalotalea</taxon>
    </lineage>
</organism>
<dbReference type="SUPFAM" id="SSF53383">
    <property type="entry name" value="PLP-dependent transferases"/>
    <property type="match status" value="1"/>
</dbReference>
<name>A0AA49JHJ9_9BACT</name>
<evidence type="ECO:0000256" key="10">
    <source>
        <dbReference type="RuleBase" id="RU004504"/>
    </source>
</evidence>
<dbReference type="AlphaFoldDB" id="A0AA49JHJ9"/>
<keyword evidence="5" id="KW-0479">Metal-binding</keyword>
<dbReference type="GO" id="GO:0046872">
    <property type="term" value="F:metal ion binding"/>
    <property type="evidence" value="ECO:0007669"/>
    <property type="project" value="UniProtKB-KW"/>
</dbReference>
<comment type="cofactor">
    <cofactor evidence="1 10">
        <name>pyridoxal 5'-phosphate</name>
        <dbReference type="ChEBI" id="CHEBI:597326"/>
    </cofactor>
</comment>
<gene>
    <name evidence="12" type="ORF">K4G66_10740</name>
</gene>
<evidence type="ECO:0000313" key="12">
    <source>
        <dbReference type="EMBL" id="WKN39174.1"/>
    </source>
</evidence>
<accession>A0AA49JHJ9</accession>
<evidence type="ECO:0000256" key="7">
    <source>
        <dbReference type="ARBA" id="ARBA00023004"/>
    </source>
</evidence>
<dbReference type="Gene3D" id="3.90.1150.10">
    <property type="entry name" value="Aspartate Aminotransferase, domain 1"/>
    <property type="match status" value="1"/>
</dbReference>
<keyword evidence="6" id="KW-0663">Pyridoxal phosphate</keyword>
<dbReference type="InterPro" id="IPR015424">
    <property type="entry name" value="PyrdxlP-dep_Trfase"/>
</dbReference>
<evidence type="ECO:0000256" key="5">
    <source>
        <dbReference type="ARBA" id="ARBA00022723"/>
    </source>
</evidence>
<evidence type="ECO:0000256" key="6">
    <source>
        <dbReference type="ARBA" id="ARBA00022898"/>
    </source>
</evidence>
<dbReference type="GO" id="GO:0051536">
    <property type="term" value="F:iron-sulfur cluster binding"/>
    <property type="evidence" value="ECO:0007669"/>
    <property type="project" value="UniProtKB-KW"/>
</dbReference>
<dbReference type="InterPro" id="IPR000192">
    <property type="entry name" value="Aminotrans_V_dom"/>
</dbReference>
<dbReference type="PIRSF" id="PIRSF005572">
    <property type="entry name" value="NifS"/>
    <property type="match status" value="1"/>
</dbReference>
<feature type="domain" description="Aminotransferase class V" evidence="11">
    <location>
        <begin position="3"/>
        <end position="365"/>
    </location>
</feature>
<sequence>MSVYLDNAATTALDAEVLEAMMPYMTNFYGNPSSTHSHGRETRSAIEKARKLVADLLNATPSEIFFTSGGTEADNTAIRCSIEAYGIKRAITSQLEHHAVLHTLHQLEKYQGIQIDYVETDAQGNIDFTHLETLLKQPERAFVSLMHGNNEIGNLTDIQKVGGLCAEYNAIFHSDTVQTLAHYSLDLKNTPVHCIAGSAHKFHGPKGIGILYIAKGHKINPLLHGGGQERNMRGGTENLYGIVGLAKALELSYMRMDQHTQYIRSLKQQMIEGLRDKIPDVQFNGMSDKLDESLYTVLNVSLPPAEDNSMLLFNLDLHQISASGGSACASGAQLGSHVLRALSCDPQRGAIRFSFSRHNTPNDIEHAVNAVASLYPVNV</sequence>
<evidence type="ECO:0000256" key="1">
    <source>
        <dbReference type="ARBA" id="ARBA00001933"/>
    </source>
</evidence>
<dbReference type="Pfam" id="PF00266">
    <property type="entry name" value="Aminotran_5"/>
    <property type="match status" value="1"/>
</dbReference>
<evidence type="ECO:0000256" key="3">
    <source>
        <dbReference type="ARBA" id="ARBA00012239"/>
    </source>
</evidence>
<dbReference type="EC" id="2.8.1.7" evidence="3"/>
<keyword evidence="4" id="KW-0808">Transferase</keyword>
<evidence type="ECO:0000256" key="8">
    <source>
        <dbReference type="ARBA" id="ARBA00023014"/>
    </source>
</evidence>
<dbReference type="InterPro" id="IPR015422">
    <property type="entry name" value="PyrdxlP-dep_Trfase_small"/>
</dbReference>
<evidence type="ECO:0000256" key="4">
    <source>
        <dbReference type="ARBA" id="ARBA00022679"/>
    </source>
</evidence>
<protein>
    <recommendedName>
        <fullName evidence="3">cysteine desulfurase</fullName>
        <ecNumber evidence="3">2.8.1.7</ecNumber>
    </recommendedName>
</protein>
<dbReference type="PANTHER" id="PTHR11601:SF34">
    <property type="entry name" value="CYSTEINE DESULFURASE"/>
    <property type="match status" value="1"/>
</dbReference>
<comment type="catalytic activity">
    <reaction evidence="9">
        <text>(sulfur carrier)-H + L-cysteine = (sulfur carrier)-SH + L-alanine</text>
        <dbReference type="Rhea" id="RHEA:43892"/>
        <dbReference type="Rhea" id="RHEA-COMP:14737"/>
        <dbReference type="Rhea" id="RHEA-COMP:14739"/>
        <dbReference type="ChEBI" id="CHEBI:29917"/>
        <dbReference type="ChEBI" id="CHEBI:35235"/>
        <dbReference type="ChEBI" id="CHEBI:57972"/>
        <dbReference type="ChEBI" id="CHEBI:64428"/>
        <dbReference type="EC" id="2.8.1.7"/>
    </reaction>
</comment>
<dbReference type="PANTHER" id="PTHR11601">
    <property type="entry name" value="CYSTEINE DESULFURYLASE FAMILY MEMBER"/>
    <property type="match status" value="1"/>
</dbReference>
<dbReference type="GO" id="GO:0031071">
    <property type="term" value="F:cysteine desulfurase activity"/>
    <property type="evidence" value="ECO:0007669"/>
    <property type="project" value="UniProtKB-EC"/>
</dbReference>
<evidence type="ECO:0000259" key="11">
    <source>
        <dbReference type="Pfam" id="PF00266"/>
    </source>
</evidence>
<dbReference type="Gene3D" id="3.40.640.10">
    <property type="entry name" value="Type I PLP-dependent aspartate aminotransferase-like (Major domain)"/>
    <property type="match status" value="1"/>
</dbReference>
<dbReference type="Gene3D" id="1.10.260.50">
    <property type="match status" value="1"/>
</dbReference>
<dbReference type="InterPro" id="IPR016454">
    <property type="entry name" value="Cysteine_dSase"/>
</dbReference>
<dbReference type="EMBL" id="CP120682">
    <property type="protein sequence ID" value="WKN39174.1"/>
    <property type="molecule type" value="Genomic_DNA"/>
</dbReference>
<evidence type="ECO:0000256" key="9">
    <source>
        <dbReference type="ARBA" id="ARBA00050776"/>
    </source>
</evidence>
<comment type="similarity">
    <text evidence="2">Belongs to the class-V pyridoxal-phosphate-dependent aminotransferase family. NifS/IscS subfamily.</text>
</comment>
<reference evidence="12" key="2">
    <citation type="journal article" date="2024" name="Antonie Van Leeuwenhoek">
        <title>Roseihalotalea indica gen. nov., sp. nov., a halophilic Bacteroidetes from mesopelagic Southwest Indian Ocean with higher carbohydrate metabolic potential.</title>
        <authorList>
            <person name="Chen B."/>
            <person name="Zhang M."/>
            <person name="Lin D."/>
            <person name="Ye J."/>
            <person name="Tang K."/>
        </authorList>
    </citation>
    <scope>NUCLEOTIDE SEQUENCE</scope>
    <source>
        <strain evidence="12">TK19036</strain>
    </source>
</reference>
<dbReference type="InterPro" id="IPR020578">
    <property type="entry name" value="Aminotrans_V_PyrdxlP_BS"/>
</dbReference>
<reference evidence="12" key="1">
    <citation type="journal article" date="2023" name="Comput. Struct. Biotechnol. J.">
        <title>Discovery of a novel marine Bacteroidetes with a rich repertoire of carbohydrate-active enzymes.</title>
        <authorList>
            <person name="Chen B."/>
            <person name="Liu G."/>
            <person name="Chen Q."/>
            <person name="Wang H."/>
            <person name="Liu L."/>
            <person name="Tang K."/>
        </authorList>
    </citation>
    <scope>NUCLEOTIDE SEQUENCE</scope>
    <source>
        <strain evidence="12">TK19036</strain>
    </source>
</reference>
<evidence type="ECO:0000256" key="2">
    <source>
        <dbReference type="ARBA" id="ARBA00006490"/>
    </source>
</evidence>